<feature type="region of interest" description="Disordered" evidence="2">
    <location>
        <begin position="31"/>
        <end position="50"/>
    </location>
</feature>
<dbReference type="Proteomes" id="UP000503462">
    <property type="component" value="Chromosome 2"/>
</dbReference>
<feature type="compositionally biased region" description="Polar residues" evidence="2">
    <location>
        <begin position="39"/>
        <end position="50"/>
    </location>
</feature>
<gene>
    <name evidence="3" type="ORF">AMS68_002767</name>
</gene>
<reference evidence="3 4" key="1">
    <citation type="journal article" date="2016" name="Sci. Rep.">
        <title>Peltaster fructicola genome reveals evolution from an invasive phytopathogen to an ectophytic parasite.</title>
        <authorList>
            <person name="Xu C."/>
            <person name="Chen H."/>
            <person name="Gleason M.L."/>
            <person name="Xu J.R."/>
            <person name="Liu H."/>
            <person name="Zhang R."/>
            <person name="Sun G."/>
        </authorList>
    </citation>
    <scope>NUCLEOTIDE SEQUENCE [LARGE SCALE GENOMIC DNA]</scope>
    <source>
        <strain evidence="3 4">LNHT1506</strain>
    </source>
</reference>
<evidence type="ECO:0008006" key="5">
    <source>
        <dbReference type="Google" id="ProtNLM"/>
    </source>
</evidence>
<feature type="compositionally biased region" description="Polar residues" evidence="2">
    <location>
        <begin position="98"/>
        <end position="118"/>
    </location>
</feature>
<sequence length="473" mass="52972">MSSSSSWFARSLPNKQGYELPRWRSPSPMSASMIPPPIVQSTYKSSPKHSTVLSSRSMVIEKPPSSANLESELHADLQFLLDAQAEGLIRGLEHGTSDEASSAGSTTPTLRTQGSVPRQVNRPVRKKLGLRTARKGIYSCMLALAAIKDEDIESTDQSLQEKDATLAQIDGWEKKRIGLQEATSKVDGEEETIRVQRLHQESDVLQDEINKVETHLMELKMKQRQLLKQATALENAVQAKLSSYTTSINLLENEIKTFLSSKQAEETIKDGKQSIWQLPPGRRTLDLAKEQVALEKHDLQAHSESVLLERDALNEGSKIWKNVVGQVSEFERRLRSEMAMLSSMTDSTMAWDDTPQPTAADRLSELYKHMLELIAHLESQVELAEQRNWRLLIAAIGAELDALRRGKTILDSLVMQPQPQPQPQPHSYEDEESGSSSKGPTERHTRARNGQLVNNDDDDPDPELLFSVQDIDE</sequence>
<evidence type="ECO:0000256" key="1">
    <source>
        <dbReference type="SAM" id="Coils"/>
    </source>
</evidence>
<proteinExistence type="predicted"/>
<feature type="region of interest" description="Disordered" evidence="2">
    <location>
        <begin position="95"/>
        <end position="119"/>
    </location>
</feature>
<feature type="region of interest" description="Disordered" evidence="2">
    <location>
        <begin position="415"/>
        <end position="473"/>
    </location>
</feature>
<evidence type="ECO:0000313" key="4">
    <source>
        <dbReference type="Proteomes" id="UP000503462"/>
    </source>
</evidence>
<dbReference type="AlphaFoldDB" id="A0A6H0XS03"/>
<feature type="coiled-coil region" evidence="1">
    <location>
        <begin position="195"/>
        <end position="236"/>
    </location>
</feature>
<organism evidence="3 4">
    <name type="scientific">Peltaster fructicola</name>
    <dbReference type="NCBI Taxonomy" id="286661"/>
    <lineage>
        <taxon>Eukaryota</taxon>
        <taxon>Fungi</taxon>
        <taxon>Dikarya</taxon>
        <taxon>Ascomycota</taxon>
        <taxon>Pezizomycotina</taxon>
        <taxon>Dothideomycetes</taxon>
        <taxon>Dothideomycetes incertae sedis</taxon>
        <taxon>Peltaster</taxon>
    </lineage>
</organism>
<dbReference type="EMBL" id="CP051140">
    <property type="protein sequence ID" value="QIW97249.1"/>
    <property type="molecule type" value="Genomic_DNA"/>
</dbReference>
<evidence type="ECO:0000256" key="2">
    <source>
        <dbReference type="SAM" id="MobiDB-lite"/>
    </source>
</evidence>
<dbReference type="OrthoDB" id="5342758at2759"/>
<protein>
    <recommendedName>
        <fullName evidence="5">Autophagy-related protein 28</fullName>
    </recommendedName>
</protein>
<name>A0A6H0XS03_9PEZI</name>
<evidence type="ECO:0000313" key="3">
    <source>
        <dbReference type="EMBL" id="QIW97249.1"/>
    </source>
</evidence>
<feature type="coiled-coil region" evidence="1">
    <location>
        <begin position="360"/>
        <end position="387"/>
    </location>
</feature>
<accession>A0A6H0XS03</accession>
<keyword evidence="4" id="KW-1185">Reference proteome</keyword>
<keyword evidence="1" id="KW-0175">Coiled coil</keyword>